<dbReference type="InterPro" id="IPR007809">
    <property type="entry name" value="FlgN-like"/>
</dbReference>
<keyword evidence="3" id="KW-1185">Reference proteome</keyword>
<reference evidence="3" key="1">
    <citation type="submission" date="2017-02" db="EMBL/GenBank/DDBJ databases">
        <authorList>
            <person name="Varghese N."/>
            <person name="Submissions S."/>
        </authorList>
    </citation>
    <scope>NUCLEOTIDE SEQUENCE [LARGE SCALE GENOMIC DNA]</scope>
    <source>
        <strain evidence="3">ATCC 35199</strain>
    </source>
</reference>
<sequence length="169" mass="19503">MENVIDIAKLKIEELVNLNNNKRNYLKKLYEITKLQTIDISSNSLNSLLDHIKQKQDIMNAIDDIDKKFYAEFQGLKLHLGIKSLEDVDINEYPEIASLKFSVKEVMDLLGEIDKQDKNNISNVKTEMDKLKEDMKDLQTQSKVIKNYGTSSVSSYGKDYQGFYIDGKK</sequence>
<evidence type="ECO:0000313" key="3">
    <source>
        <dbReference type="Proteomes" id="UP000243406"/>
    </source>
</evidence>
<gene>
    <name evidence="2" type="ORF">SAMN02745120_2592</name>
</gene>
<name>A0A1T5D6Y3_9FIRM</name>
<dbReference type="Proteomes" id="UP000243406">
    <property type="component" value="Unassembled WGS sequence"/>
</dbReference>
<dbReference type="EMBL" id="FUYN01000007">
    <property type="protein sequence ID" value="SKB67283.1"/>
    <property type="molecule type" value="Genomic_DNA"/>
</dbReference>
<organism evidence="2 3">
    <name type="scientific">Acetoanaerobium noterae</name>
    <dbReference type="NCBI Taxonomy" id="745369"/>
    <lineage>
        <taxon>Bacteria</taxon>
        <taxon>Bacillati</taxon>
        <taxon>Bacillota</taxon>
        <taxon>Clostridia</taxon>
        <taxon>Peptostreptococcales</taxon>
        <taxon>Filifactoraceae</taxon>
        <taxon>Acetoanaerobium</taxon>
    </lineage>
</organism>
<proteinExistence type="predicted"/>
<accession>A0A1T5D6Y3</accession>
<keyword evidence="1" id="KW-0175">Coiled coil</keyword>
<protein>
    <submittedName>
        <fullName evidence="2">FlgN protein</fullName>
    </submittedName>
</protein>
<dbReference type="RefSeq" id="WP_079590347.1">
    <property type="nucleotide sequence ID" value="NZ_FUYN01000007.1"/>
</dbReference>
<dbReference type="AlphaFoldDB" id="A0A1T5D6Y3"/>
<dbReference type="GO" id="GO:0044780">
    <property type="term" value="P:bacterial-type flagellum assembly"/>
    <property type="evidence" value="ECO:0007669"/>
    <property type="project" value="InterPro"/>
</dbReference>
<evidence type="ECO:0000313" key="2">
    <source>
        <dbReference type="EMBL" id="SKB67283.1"/>
    </source>
</evidence>
<evidence type="ECO:0000256" key="1">
    <source>
        <dbReference type="SAM" id="Coils"/>
    </source>
</evidence>
<feature type="coiled-coil region" evidence="1">
    <location>
        <begin position="114"/>
        <end position="148"/>
    </location>
</feature>
<dbReference type="Pfam" id="PF05130">
    <property type="entry name" value="FlgN"/>
    <property type="match status" value="1"/>
</dbReference>